<dbReference type="HOGENOM" id="CLU_2346911_0_0_1"/>
<name>F0XV55_GROCL</name>
<evidence type="ECO:0000313" key="1">
    <source>
        <dbReference type="EMBL" id="EFW98827.1"/>
    </source>
</evidence>
<evidence type="ECO:0000313" key="2">
    <source>
        <dbReference type="Proteomes" id="UP000007796"/>
    </source>
</evidence>
<dbReference type="STRING" id="655863.F0XV55"/>
<accession>F0XV55</accession>
<dbReference type="Proteomes" id="UP000007796">
    <property type="component" value="Unassembled WGS sequence"/>
</dbReference>
<protein>
    <submittedName>
        <fullName evidence="1">Uncharacterized protein</fullName>
    </submittedName>
</protein>
<dbReference type="InParanoid" id="F0XV55"/>
<dbReference type="AlphaFoldDB" id="F0XV55"/>
<reference evidence="1 2" key="1">
    <citation type="journal article" date="2011" name="Proc. Natl. Acad. Sci. U.S.A.">
        <title>Genome and transcriptome analyses of the mountain pine beetle-fungal symbiont Grosmannia clavigera, a lodgepole pine pathogen.</title>
        <authorList>
            <person name="DiGuistini S."/>
            <person name="Wang Y."/>
            <person name="Liao N.Y."/>
            <person name="Taylor G."/>
            <person name="Tanguay P."/>
            <person name="Feau N."/>
            <person name="Henrissat B."/>
            <person name="Chan S.K."/>
            <person name="Hesse-Orce U."/>
            <person name="Alamouti S.M."/>
            <person name="Tsui C.K.M."/>
            <person name="Docking R.T."/>
            <person name="Levasseur A."/>
            <person name="Haridas S."/>
            <person name="Robertson G."/>
            <person name="Birol I."/>
            <person name="Holt R.A."/>
            <person name="Marra M.A."/>
            <person name="Hamelin R.C."/>
            <person name="Hirst M."/>
            <person name="Jones S.J.M."/>
            <person name="Bohlmann J."/>
            <person name="Breuil C."/>
        </authorList>
    </citation>
    <scope>NUCLEOTIDE SEQUENCE [LARGE SCALE GENOMIC DNA]</scope>
    <source>
        <strain evidence="2">kw1407 / UAMH 11150</strain>
    </source>
</reference>
<dbReference type="EMBL" id="GL630006">
    <property type="protein sequence ID" value="EFW98827.1"/>
    <property type="molecule type" value="Genomic_DNA"/>
</dbReference>
<proteinExistence type="predicted"/>
<dbReference type="RefSeq" id="XP_014168310.1">
    <property type="nucleotide sequence ID" value="XM_014312835.1"/>
</dbReference>
<organism evidence="2">
    <name type="scientific">Grosmannia clavigera (strain kw1407 / UAMH 11150)</name>
    <name type="common">Blue stain fungus</name>
    <name type="synonym">Graphiocladiella clavigera</name>
    <dbReference type="NCBI Taxonomy" id="655863"/>
    <lineage>
        <taxon>Eukaryota</taxon>
        <taxon>Fungi</taxon>
        <taxon>Dikarya</taxon>
        <taxon>Ascomycota</taxon>
        <taxon>Pezizomycotina</taxon>
        <taxon>Sordariomycetes</taxon>
        <taxon>Sordariomycetidae</taxon>
        <taxon>Ophiostomatales</taxon>
        <taxon>Ophiostomataceae</taxon>
        <taxon>Leptographium</taxon>
    </lineage>
</organism>
<dbReference type="OrthoDB" id="4864578at2759"/>
<dbReference type="GeneID" id="25977916"/>
<keyword evidence="2" id="KW-1185">Reference proteome</keyword>
<sequence>MPIRLARIYFRRLTIWSSLLLLTTGYFLFSDVLPDVANHALRKPLRSQWHPIDRLIDEVNMTFHRLLQSRSTNLSDAAARYRERRGRHPPPGFGAWW</sequence>
<gene>
    <name evidence="1" type="ORF">CMQ_4679</name>
</gene>